<name>A0A9Q1CNA7_HOLLE</name>
<proteinExistence type="predicted"/>
<dbReference type="Proteomes" id="UP001152320">
    <property type="component" value="Chromosome 1"/>
</dbReference>
<organism evidence="1 2">
    <name type="scientific">Holothuria leucospilota</name>
    <name type="common">Black long sea cucumber</name>
    <name type="synonym">Mertensiothuria leucospilota</name>
    <dbReference type="NCBI Taxonomy" id="206669"/>
    <lineage>
        <taxon>Eukaryota</taxon>
        <taxon>Metazoa</taxon>
        <taxon>Echinodermata</taxon>
        <taxon>Eleutherozoa</taxon>
        <taxon>Echinozoa</taxon>
        <taxon>Holothuroidea</taxon>
        <taxon>Aspidochirotacea</taxon>
        <taxon>Aspidochirotida</taxon>
        <taxon>Holothuriidae</taxon>
        <taxon>Holothuria</taxon>
    </lineage>
</organism>
<protein>
    <recommendedName>
        <fullName evidence="3">Ig-like domain-containing protein</fullName>
    </recommendedName>
</protein>
<evidence type="ECO:0000313" key="1">
    <source>
        <dbReference type="EMBL" id="KAJ8048857.1"/>
    </source>
</evidence>
<gene>
    <name evidence="1" type="ORF">HOLleu_01332</name>
</gene>
<dbReference type="AlphaFoldDB" id="A0A9Q1CNA7"/>
<dbReference type="InterPro" id="IPR036179">
    <property type="entry name" value="Ig-like_dom_sf"/>
</dbReference>
<comment type="caution">
    <text evidence="1">The sequence shown here is derived from an EMBL/GenBank/DDBJ whole genome shotgun (WGS) entry which is preliminary data.</text>
</comment>
<sequence>MGRRGVVDCSFHEQFYGVVWYTANGYEEKESLLRLIDGEKEGDGYSSGDFDILLDGSLVIANVTLQHDQIFYVLKFASESDVDPFLQEVRIIVTVRPALAYPIVSQCENINKTCFKQLYPGKKVSCFVKDARPAVSLAWMIRTAEEDVNIPSVTSVVGDGPLFTSIATTSYTFPYSSLLSLLVCEAKSVPGMLLHNETVVFIESSEVNISSLKPLKKYVGRGSRMELRCSEDTISLIVWQKSWEREGIFEIIALAALFDGGFSLKYVEEYQLSKDGILAVPLVDVRHEGLYGCVSQNHNNVGNMIVFDVIVYVTAYPTFHGCQKNQRCVLEGEKEGRITCSVKGVRPIVNLELETLNEKDSSLITFTNKEVTISDNTNTYDVYLTSKYHVNELDVKPNQILPITCKIVGPNIEFFKAQTTFNLSFAFGKFSFFYQN</sequence>
<keyword evidence="2" id="KW-1185">Reference proteome</keyword>
<accession>A0A9Q1CNA7</accession>
<evidence type="ECO:0008006" key="3">
    <source>
        <dbReference type="Google" id="ProtNLM"/>
    </source>
</evidence>
<dbReference type="EMBL" id="JAIZAY010000001">
    <property type="protein sequence ID" value="KAJ8048857.1"/>
    <property type="molecule type" value="Genomic_DNA"/>
</dbReference>
<reference evidence="1" key="1">
    <citation type="submission" date="2021-10" db="EMBL/GenBank/DDBJ databases">
        <title>Tropical sea cucumber genome reveals ecological adaptation and Cuvierian tubules defense mechanism.</title>
        <authorList>
            <person name="Chen T."/>
        </authorList>
    </citation>
    <scope>NUCLEOTIDE SEQUENCE</scope>
    <source>
        <strain evidence="1">Nanhai2018</strain>
        <tissue evidence="1">Muscle</tissue>
    </source>
</reference>
<evidence type="ECO:0000313" key="2">
    <source>
        <dbReference type="Proteomes" id="UP001152320"/>
    </source>
</evidence>
<dbReference type="SUPFAM" id="SSF48726">
    <property type="entry name" value="Immunoglobulin"/>
    <property type="match status" value="1"/>
</dbReference>